<comment type="caution">
    <text evidence="2">The sequence shown here is derived from an EMBL/GenBank/DDBJ whole genome shotgun (WGS) entry which is preliminary data.</text>
</comment>
<accession>A0A4Q9GMR8</accession>
<protein>
    <submittedName>
        <fullName evidence="2">Uncharacterized protein</fullName>
    </submittedName>
</protein>
<name>A0A4Q9GMR8_9HYPH</name>
<dbReference type="AlphaFoldDB" id="A0A4Q9GMR8"/>
<dbReference type="RefSeq" id="WP_131003726.1">
    <property type="nucleotide sequence ID" value="NZ_JBHSZR010000013.1"/>
</dbReference>
<sequence>MTTPSRPPAARRPLPPARLSNPNFEIVHKRLPETQFLFRDLFAAVSGGLSWSAELLGAAYAGAARSALERKEALQDLNAERRAASRPAARTHEAPHDGAHRA</sequence>
<gene>
    <name evidence="2" type="ORF">EYR15_11710</name>
</gene>
<feature type="compositionally biased region" description="Basic and acidic residues" evidence="1">
    <location>
        <begin position="90"/>
        <end position="102"/>
    </location>
</feature>
<proteinExistence type="predicted"/>
<organism evidence="2 3">
    <name type="scientific">Hansschlegelia quercus</name>
    <dbReference type="NCBI Taxonomy" id="2528245"/>
    <lineage>
        <taxon>Bacteria</taxon>
        <taxon>Pseudomonadati</taxon>
        <taxon>Pseudomonadota</taxon>
        <taxon>Alphaproteobacteria</taxon>
        <taxon>Hyphomicrobiales</taxon>
        <taxon>Methylopilaceae</taxon>
        <taxon>Hansschlegelia</taxon>
    </lineage>
</organism>
<reference evidence="2 3" key="1">
    <citation type="submission" date="2019-02" db="EMBL/GenBank/DDBJ databases">
        <title>Hansschlegelia quercus sp. nov., a novel methylotrophic bacterium from buds of oak (Quercus robur L.).</title>
        <authorList>
            <person name="Agafonova N.V."/>
            <person name="Kaparullina E.N."/>
            <person name="Grouzdev D.S."/>
            <person name="Doronina N.V."/>
        </authorList>
    </citation>
    <scope>NUCLEOTIDE SEQUENCE [LARGE SCALE GENOMIC DNA]</scope>
    <source>
        <strain evidence="2 3">Dub</strain>
    </source>
</reference>
<feature type="region of interest" description="Disordered" evidence="1">
    <location>
        <begin position="78"/>
        <end position="102"/>
    </location>
</feature>
<dbReference type="EMBL" id="SIUB01000005">
    <property type="protein sequence ID" value="TBN52493.1"/>
    <property type="molecule type" value="Genomic_DNA"/>
</dbReference>
<evidence type="ECO:0000256" key="1">
    <source>
        <dbReference type="SAM" id="MobiDB-lite"/>
    </source>
</evidence>
<dbReference type="Proteomes" id="UP000291613">
    <property type="component" value="Unassembled WGS sequence"/>
</dbReference>
<keyword evidence="3" id="KW-1185">Reference proteome</keyword>
<evidence type="ECO:0000313" key="3">
    <source>
        <dbReference type="Proteomes" id="UP000291613"/>
    </source>
</evidence>
<evidence type="ECO:0000313" key="2">
    <source>
        <dbReference type="EMBL" id="TBN52493.1"/>
    </source>
</evidence>
<feature type="region of interest" description="Disordered" evidence="1">
    <location>
        <begin position="1"/>
        <end position="20"/>
    </location>
</feature>